<accession>A0ABY4GES1</accession>
<dbReference type="PANTHER" id="PTHR43280">
    <property type="entry name" value="ARAC-FAMILY TRANSCRIPTIONAL REGULATOR"/>
    <property type="match status" value="1"/>
</dbReference>
<dbReference type="SMART" id="SM00342">
    <property type="entry name" value="HTH_ARAC"/>
    <property type="match status" value="1"/>
</dbReference>
<evidence type="ECO:0000256" key="4">
    <source>
        <dbReference type="SAM" id="MobiDB-lite"/>
    </source>
</evidence>
<evidence type="ECO:0000256" key="3">
    <source>
        <dbReference type="ARBA" id="ARBA00023163"/>
    </source>
</evidence>
<dbReference type="Pfam" id="PF22200">
    <property type="entry name" value="ExsA_N"/>
    <property type="match status" value="1"/>
</dbReference>
<dbReference type="SUPFAM" id="SSF51215">
    <property type="entry name" value="Regulatory protein AraC"/>
    <property type="match status" value="1"/>
</dbReference>
<name>A0ABY4GES1_9BACT</name>
<keyword evidence="6" id="KW-0614">Plasmid</keyword>
<organism evidence="6 7">
    <name type="scientific">Hymenobacter volaticus</name>
    <dbReference type="NCBI Taxonomy" id="2932254"/>
    <lineage>
        <taxon>Bacteria</taxon>
        <taxon>Pseudomonadati</taxon>
        <taxon>Bacteroidota</taxon>
        <taxon>Cytophagia</taxon>
        <taxon>Cytophagales</taxon>
        <taxon>Hymenobacteraceae</taxon>
        <taxon>Hymenobacter</taxon>
    </lineage>
</organism>
<keyword evidence="3" id="KW-0804">Transcription</keyword>
<geneLocation type="plasmid" evidence="6 7">
    <name>unnamed4</name>
</geneLocation>
<feature type="domain" description="HTH araC/xylS-type" evidence="5">
    <location>
        <begin position="171"/>
        <end position="269"/>
    </location>
</feature>
<dbReference type="PANTHER" id="PTHR43280:SF2">
    <property type="entry name" value="HTH-TYPE TRANSCRIPTIONAL REGULATOR EXSA"/>
    <property type="match status" value="1"/>
</dbReference>
<dbReference type="Proteomes" id="UP000830401">
    <property type="component" value="Plasmid unnamed4"/>
</dbReference>
<dbReference type="Gene3D" id="1.10.10.60">
    <property type="entry name" value="Homeodomain-like"/>
    <property type="match status" value="1"/>
</dbReference>
<proteinExistence type="predicted"/>
<dbReference type="RefSeq" id="WP_245127088.1">
    <property type="nucleotide sequence ID" value="NZ_CP095065.1"/>
</dbReference>
<evidence type="ECO:0000313" key="6">
    <source>
        <dbReference type="EMBL" id="UOQ69338.1"/>
    </source>
</evidence>
<keyword evidence="2" id="KW-0238">DNA-binding</keyword>
<feature type="region of interest" description="Disordered" evidence="4">
    <location>
        <begin position="262"/>
        <end position="286"/>
    </location>
</feature>
<dbReference type="InterPro" id="IPR009057">
    <property type="entry name" value="Homeodomain-like_sf"/>
</dbReference>
<reference evidence="6" key="1">
    <citation type="submission" date="2022-04" db="EMBL/GenBank/DDBJ databases">
        <title>Hymenobacter sp. isolated from the air.</title>
        <authorList>
            <person name="Won M."/>
            <person name="Lee C.-M."/>
            <person name="Woen H.-Y."/>
            <person name="Kwon S.-W."/>
        </authorList>
    </citation>
    <scope>NUCLEOTIDE SEQUENCE</scope>
    <source>
        <strain evidence="6">5420S-77</strain>
        <plasmid evidence="6">unnamed4</plasmid>
    </source>
</reference>
<gene>
    <name evidence="6" type="ORF">MUN86_26955</name>
</gene>
<dbReference type="PROSITE" id="PS01124">
    <property type="entry name" value="HTH_ARAC_FAMILY_2"/>
    <property type="match status" value="1"/>
</dbReference>
<evidence type="ECO:0000256" key="2">
    <source>
        <dbReference type="ARBA" id="ARBA00023125"/>
    </source>
</evidence>
<keyword evidence="7" id="KW-1185">Reference proteome</keyword>
<evidence type="ECO:0000313" key="7">
    <source>
        <dbReference type="Proteomes" id="UP000830401"/>
    </source>
</evidence>
<protein>
    <submittedName>
        <fullName evidence="6">AraC family transcriptional regulator</fullName>
    </submittedName>
</protein>
<dbReference type="InterPro" id="IPR018060">
    <property type="entry name" value="HTH_AraC"/>
</dbReference>
<evidence type="ECO:0000259" key="5">
    <source>
        <dbReference type="PROSITE" id="PS01124"/>
    </source>
</evidence>
<dbReference type="InterPro" id="IPR037923">
    <property type="entry name" value="HTH-like"/>
</dbReference>
<dbReference type="SUPFAM" id="SSF46689">
    <property type="entry name" value="Homeodomain-like"/>
    <property type="match status" value="1"/>
</dbReference>
<dbReference type="EMBL" id="CP095065">
    <property type="protein sequence ID" value="UOQ69338.1"/>
    <property type="molecule type" value="Genomic_DNA"/>
</dbReference>
<evidence type="ECO:0000256" key="1">
    <source>
        <dbReference type="ARBA" id="ARBA00023015"/>
    </source>
</evidence>
<dbReference type="Pfam" id="PF12833">
    <property type="entry name" value="HTH_18"/>
    <property type="match status" value="1"/>
</dbReference>
<feature type="compositionally biased region" description="Basic and acidic residues" evidence="4">
    <location>
        <begin position="276"/>
        <end position="286"/>
    </location>
</feature>
<dbReference type="InterPro" id="IPR054015">
    <property type="entry name" value="ExsA-like_N"/>
</dbReference>
<sequence length="286" mass="32739">MEHVSTYLTPEIKLSCYEDHFFKSDVVFDHHLLIWFISGRTRIVQADGVHDFQTGDIFLIPRNQPATILNYPQDGLPHKTVVMSLTTDILRAFYSGHPVKAVSAPVPKIRSFRRHPLLESCLASLVPYFALEGPFLPELATLKLTEAISILRLIEPDLDGLLANFDDPHKVDLIRFMEKNYMFNLPAETFGQLTGRSLTTFKRDFKKVFDTTPQRWLTHKRLELAHYQLAEQRKKPTDVCYESGFENLSHFSHAFKKQFGYSPTRLPAPPAGRNSASEREAGRNHG</sequence>
<keyword evidence="1" id="KW-0805">Transcription regulation</keyword>